<dbReference type="CDD" id="cd00067">
    <property type="entry name" value="GAL4"/>
    <property type="match status" value="1"/>
</dbReference>
<dbReference type="Proteomes" id="UP000030686">
    <property type="component" value="Unassembled WGS sequence"/>
</dbReference>
<dbReference type="Pfam" id="PF00172">
    <property type="entry name" value="Zn_clus"/>
    <property type="match status" value="1"/>
</dbReference>
<keyword evidence="9" id="KW-1185">Reference proteome</keyword>
<evidence type="ECO:0000256" key="4">
    <source>
        <dbReference type="ARBA" id="ARBA00023163"/>
    </source>
</evidence>
<dbReference type="SUPFAM" id="SSF57701">
    <property type="entry name" value="Zn2/Cys6 DNA-binding domain"/>
    <property type="match status" value="1"/>
</dbReference>
<evidence type="ECO:0000259" key="7">
    <source>
        <dbReference type="PROSITE" id="PS50048"/>
    </source>
</evidence>
<evidence type="ECO:0000256" key="2">
    <source>
        <dbReference type="ARBA" id="ARBA00023015"/>
    </source>
</evidence>
<proteinExistence type="predicted"/>
<dbReference type="InterPro" id="IPR036864">
    <property type="entry name" value="Zn2-C6_fun-type_DNA-bd_sf"/>
</dbReference>
<dbReference type="GO" id="GO:0006351">
    <property type="term" value="P:DNA-templated transcription"/>
    <property type="evidence" value="ECO:0007669"/>
    <property type="project" value="InterPro"/>
</dbReference>
<name>W6Q2Q0_PENRF</name>
<gene>
    <name evidence="8" type="ORF">PROQFM164_S02g000755</name>
</gene>
<evidence type="ECO:0000313" key="9">
    <source>
        <dbReference type="Proteomes" id="UP000030686"/>
    </source>
</evidence>
<evidence type="ECO:0000313" key="8">
    <source>
        <dbReference type="EMBL" id="CDM30605.1"/>
    </source>
</evidence>
<dbReference type="GO" id="GO:0008270">
    <property type="term" value="F:zinc ion binding"/>
    <property type="evidence" value="ECO:0007669"/>
    <property type="project" value="InterPro"/>
</dbReference>
<evidence type="ECO:0000256" key="5">
    <source>
        <dbReference type="ARBA" id="ARBA00023242"/>
    </source>
</evidence>
<dbReference type="AlphaFoldDB" id="W6Q2Q0"/>
<dbReference type="CDD" id="cd12148">
    <property type="entry name" value="fungal_TF_MHR"/>
    <property type="match status" value="1"/>
</dbReference>
<accession>W6Q2Q0</accession>
<feature type="region of interest" description="Disordered" evidence="6">
    <location>
        <begin position="48"/>
        <end position="98"/>
    </location>
</feature>
<evidence type="ECO:0000256" key="3">
    <source>
        <dbReference type="ARBA" id="ARBA00023125"/>
    </source>
</evidence>
<sequence>MSASIRPTQQRTPACDNCRRRKVRCNREQPCGKCQEVFLNCQYTSVPRRKGPKGPTAPVLSSLSSSSNHSSPHTSSVSFAASDAGHADAVGPPSESNLEDQWTFLPTTECPDTRFVGLLKSPTFPTAACQRISPVLLQAHVDIFLKHLYPIMPVFDADTVTVECMSPEALSPRRYAFIVALCAATHLQLKLDISEGGTIEELSLSGQSLIEQAIQALQEFDPLDEPHTDTLLAFFFLFSAYGNLDKHNHAWHYLSQSISFAHLLNLHQEPSYLAQDPETAELRRRIYWLLFITERAYALQRNMPITLRGRIQKPTVFTSNSPALAYGFVNLISVFEKIPSSFYDWNASAAGSLGDSAMINPIYQSVALSTPLLAEYNETQKVDLIVTRQWLQTRLWKVVSDQVDSTCHQGAVVPLDLPITAGKSVMALMSTVAQKSADAHGIGIEQKLYDIGETVSLLAHVLLPRKNDGVGELFAHAQTVLCGIIDLLSNIRGGQSYLFSSLLQQSHAILGLEALPPHLAFPSYWNPTLADNDGSLPGPDDCMSLQRYKTFKDNCFDPKLST</sequence>
<dbReference type="PANTHER" id="PTHR31668">
    <property type="entry name" value="GLUCOSE TRANSPORT TRANSCRIPTION REGULATOR RGT1-RELATED-RELATED"/>
    <property type="match status" value="1"/>
</dbReference>
<dbReference type="PANTHER" id="PTHR31668:SF19">
    <property type="entry name" value="ZN(2)-C6 FUNGAL-TYPE DOMAIN-CONTAINING PROTEIN-RELATED"/>
    <property type="match status" value="1"/>
</dbReference>
<dbReference type="Gene3D" id="4.10.240.10">
    <property type="entry name" value="Zn(2)-C6 fungal-type DNA-binding domain"/>
    <property type="match status" value="1"/>
</dbReference>
<protein>
    <submittedName>
        <fullName evidence="8">Zn(2)-C6 fungal-type DNA-binding domain</fullName>
    </submittedName>
</protein>
<feature type="domain" description="Zn(2)-C6 fungal-type" evidence="7">
    <location>
        <begin position="14"/>
        <end position="43"/>
    </location>
</feature>
<dbReference type="InterPro" id="IPR001138">
    <property type="entry name" value="Zn2Cys6_DnaBD"/>
</dbReference>
<reference evidence="8" key="1">
    <citation type="journal article" date="2014" name="Nat. Commun.">
        <title>Multiple recent horizontal transfers of a large genomic region in cheese making fungi.</title>
        <authorList>
            <person name="Cheeseman K."/>
            <person name="Ropars J."/>
            <person name="Renault P."/>
            <person name="Dupont J."/>
            <person name="Gouzy J."/>
            <person name="Branca A."/>
            <person name="Abraham A.L."/>
            <person name="Ceppi M."/>
            <person name="Conseiller E."/>
            <person name="Debuchy R."/>
            <person name="Malagnac F."/>
            <person name="Goarin A."/>
            <person name="Silar P."/>
            <person name="Lacoste S."/>
            <person name="Sallet E."/>
            <person name="Bensimon A."/>
            <person name="Giraud T."/>
            <person name="Brygoo Y."/>
        </authorList>
    </citation>
    <scope>NUCLEOTIDE SEQUENCE [LARGE SCALE GENOMIC DNA]</scope>
    <source>
        <strain evidence="8">FM164</strain>
    </source>
</reference>
<dbReference type="SMART" id="SM00066">
    <property type="entry name" value="GAL4"/>
    <property type="match status" value="1"/>
</dbReference>
<keyword evidence="5" id="KW-0539">Nucleus</keyword>
<dbReference type="OrthoDB" id="4132249at2759"/>
<keyword evidence="4" id="KW-0804">Transcription</keyword>
<organism evidence="8 9">
    <name type="scientific">Penicillium roqueforti (strain FM164)</name>
    <dbReference type="NCBI Taxonomy" id="1365484"/>
    <lineage>
        <taxon>Eukaryota</taxon>
        <taxon>Fungi</taxon>
        <taxon>Dikarya</taxon>
        <taxon>Ascomycota</taxon>
        <taxon>Pezizomycotina</taxon>
        <taxon>Eurotiomycetes</taxon>
        <taxon>Eurotiomycetidae</taxon>
        <taxon>Eurotiales</taxon>
        <taxon>Aspergillaceae</taxon>
        <taxon>Penicillium</taxon>
    </lineage>
</organism>
<feature type="compositionally biased region" description="Low complexity" evidence="6">
    <location>
        <begin position="56"/>
        <end position="82"/>
    </location>
</feature>
<dbReference type="InterPro" id="IPR007219">
    <property type="entry name" value="XnlR_reg_dom"/>
</dbReference>
<dbReference type="PROSITE" id="PS00463">
    <property type="entry name" value="ZN2_CY6_FUNGAL_1"/>
    <property type="match status" value="1"/>
</dbReference>
<dbReference type="EMBL" id="HG792016">
    <property type="protein sequence ID" value="CDM30605.1"/>
    <property type="molecule type" value="Genomic_DNA"/>
</dbReference>
<dbReference type="GO" id="GO:0000981">
    <property type="term" value="F:DNA-binding transcription factor activity, RNA polymerase II-specific"/>
    <property type="evidence" value="ECO:0007669"/>
    <property type="project" value="InterPro"/>
</dbReference>
<keyword evidence="2" id="KW-0805">Transcription regulation</keyword>
<keyword evidence="1" id="KW-0479">Metal-binding</keyword>
<dbReference type="OMA" id="CITERAY"/>
<evidence type="ECO:0000256" key="1">
    <source>
        <dbReference type="ARBA" id="ARBA00022723"/>
    </source>
</evidence>
<dbReference type="STRING" id="1365484.W6Q2Q0"/>
<dbReference type="GO" id="GO:0003677">
    <property type="term" value="F:DNA binding"/>
    <property type="evidence" value="ECO:0007669"/>
    <property type="project" value="UniProtKB-KW"/>
</dbReference>
<evidence type="ECO:0000256" key="6">
    <source>
        <dbReference type="SAM" id="MobiDB-lite"/>
    </source>
</evidence>
<dbReference type="InterPro" id="IPR050797">
    <property type="entry name" value="Carb_Metab_Trans_Reg"/>
</dbReference>
<keyword evidence="3 8" id="KW-0238">DNA-binding</keyword>
<dbReference type="PROSITE" id="PS50048">
    <property type="entry name" value="ZN2_CY6_FUNGAL_2"/>
    <property type="match status" value="1"/>
</dbReference>
<dbReference type="Pfam" id="PF04082">
    <property type="entry name" value="Fungal_trans"/>
    <property type="match status" value="1"/>
</dbReference>